<dbReference type="GO" id="GO:0042956">
    <property type="term" value="P:maltodextrin transmembrane transport"/>
    <property type="evidence" value="ECO:0007669"/>
    <property type="project" value="TreeGrafter"/>
</dbReference>
<proteinExistence type="inferred from homology"/>
<dbReference type="AlphaFoldDB" id="A0A395VAF2"/>
<evidence type="ECO:0000256" key="4">
    <source>
        <dbReference type="SAM" id="SignalP"/>
    </source>
</evidence>
<keyword evidence="2" id="KW-0813">Transport</keyword>
<feature type="chain" id="PRO_5038951440" evidence="4">
    <location>
        <begin position="21"/>
        <end position="439"/>
    </location>
</feature>
<dbReference type="RefSeq" id="WP_118096540.1">
    <property type="nucleotide sequence ID" value="NZ_CATVZQ010000001.1"/>
</dbReference>
<keyword evidence="3 4" id="KW-0732">Signal</keyword>
<protein>
    <submittedName>
        <fullName evidence="5">Extracellular solute-binding protein</fullName>
    </submittedName>
</protein>
<evidence type="ECO:0000313" key="6">
    <source>
        <dbReference type="Proteomes" id="UP000266172"/>
    </source>
</evidence>
<dbReference type="SUPFAM" id="SSF53850">
    <property type="entry name" value="Periplasmic binding protein-like II"/>
    <property type="match status" value="1"/>
</dbReference>
<dbReference type="Proteomes" id="UP000266172">
    <property type="component" value="Unassembled WGS sequence"/>
</dbReference>
<accession>A0A395VAF2</accession>
<comment type="caution">
    <text evidence="5">The sequence shown here is derived from an EMBL/GenBank/DDBJ whole genome shotgun (WGS) entry which is preliminary data.</text>
</comment>
<dbReference type="Gene3D" id="3.40.190.10">
    <property type="entry name" value="Periplasmic binding protein-like II"/>
    <property type="match status" value="2"/>
</dbReference>
<comment type="similarity">
    <text evidence="1">Belongs to the bacterial solute-binding protein 1 family.</text>
</comment>
<dbReference type="PANTHER" id="PTHR30061">
    <property type="entry name" value="MALTOSE-BINDING PERIPLASMIC PROTEIN"/>
    <property type="match status" value="1"/>
</dbReference>
<feature type="signal peptide" evidence="4">
    <location>
        <begin position="1"/>
        <end position="20"/>
    </location>
</feature>
<evidence type="ECO:0000313" key="5">
    <source>
        <dbReference type="EMBL" id="RGS42270.1"/>
    </source>
</evidence>
<evidence type="ECO:0000256" key="3">
    <source>
        <dbReference type="ARBA" id="ARBA00022729"/>
    </source>
</evidence>
<evidence type="ECO:0000256" key="1">
    <source>
        <dbReference type="ARBA" id="ARBA00008520"/>
    </source>
</evidence>
<name>A0A395VAF2_9FIRM</name>
<organism evidence="5 6">
    <name type="scientific">Roseburia hominis</name>
    <dbReference type="NCBI Taxonomy" id="301301"/>
    <lineage>
        <taxon>Bacteria</taxon>
        <taxon>Bacillati</taxon>
        <taxon>Bacillota</taxon>
        <taxon>Clostridia</taxon>
        <taxon>Lachnospirales</taxon>
        <taxon>Lachnospiraceae</taxon>
        <taxon>Roseburia</taxon>
    </lineage>
</organism>
<reference evidence="5 6" key="1">
    <citation type="submission" date="2018-08" db="EMBL/GenBank/DDBJ databases">
        <title>A genome reference for cultivated species of the human gut microbiota.</title>
        <authorList>
            <person name="Zou Y."/>
            <person name="Xue W."/>
            <person name="Luo G."/>
        </authorList>
    </citation>
    <scope>NUCLEOTIDE SEQUENCE [LARGE SCALE GENOMIC DNA]</scope>
    <source>
        <strain evidence="5 6">AF22-12AC</strain>
    </source>
</reference>
<dbReference type="PANTHER" id="PTHR30061:SF50">
    <property type="entry name" value="MALTOSE_MALTODEXTRIN-BINDING PERIPLASMIC PROTEIN"/>
    <property type="match status" value="1"/>
</dbReference>
<dbReference type="PROSITE" id="PS51257">
    <property type="entry name" value="PROKAR_LIPOPROTEIN"/>
    <property type="match status" value="1"/>
</dbReference>
<evidence type="ECO:0000256" key="2">
    <source>
        <dbReference type="ARBA" id="ARBA00022448"/>
    </source>
</evidence>
<sequence>MKKHVIAAVAAATFVTTAMSGCTGADTTAGGESVNGEPSVLQTEAVMDSTELSGDAAEDDGKVTLTVWAEEANFDVLQEMIDSFEQKYAGQEEFDIQLAENADAETRKTLLGDVHNGADVFPLPDDQLTSMVAAGALEPVPNADEIREANLDEAVAAASVNDTLYAYPMTADNGYFLYYDKNYLTEEDVQTMDGLLAAAGAVGKKVTMDWSSGWYLYAFFGNTGLDFGVNDDGVTNYCDWNATEGSIKGIDIEEALLAIAQNPAFLSCTDTEFMEGVQDGTVVAGVSGVWNASEIKKVWGNDYGAVKLPTYTCAGQQIQMASFTGYKMMGVNAYSKHKDWALKLADWFTNEENQMLRLEERDQGPSNKNAAASEQVQAVPAIQAVIAQAQYGKLQRVGNSFWDATTEFGNLMATGSTNGTDPQEVMDTLVAGITQSTVQ</sequence>
<dbReference type="GO" id="GO:0055052">
    <property type="term" value="C:ATP-binding cassette (ABC) transporter complex, substrate-binding subunit-containing"/>
    <property type="evidence" value="ECO:0007669"/>
    <property type="project" value="TreeGrafter"/>
</dbReference>
<dbReference type="GO" id="GO:1901982">
    <property type="term" value="F:maltose binding"/>
    <property type="evidence" value="ECO:0007669"/>
    <property type="project" value="TreeGrafter"/>
</dbReference>
<dbReference type="InterPro" id="IPR006059">
    <property type="entry name" value="SBP"/>
</dbReference>
<dbReference type="GO" id="GO:0015768">
    <property type="term" value="P:maltose transport"/>
    <property type="evidence" value="ECO:0007669"/>
    <property type="project" value="TreeGrafter"/>
</dbReference>
<gene>
    <name evidence="5" type="ORF">DWX93_02755</name>
</gene>
<dbReference type="Pfam" id="PF13416">
    <property type="entry name" value="SBP_bac_8"/>
    <property type="match status" value="1"/>
</dbReference>
<dbReference type="EMBL" id="QRVL01000001">
    <property type="protein sequence ID" value="RGS42270.1"/>
    <property type="molecule type" value="Genomic_DNA"/>
</dbReference>